<sequence>MKKQFSCDRNKLWNIITDNSNYAWRSDLSKIVIIDDTHFVEYTTNNFPTYFTITAKEKLKEYKFDLKNANLKGRWIGIFKELPNGNIELDFTEEIEVNSFIMKLLVKSYLKSQQKRYMRDLEKELNK</sequence>
<comment type="caution">
    <text evidence="1">The sequence shown here is derived from an EMBL/GenBank/DDBJ whole genome shotgun (WGS) entry which is preliminary data.</text>
</comment>
<protein>
    <submittedName>
        <fullName evidence="1">Polyketide cyclase</fullName>
    </submittedName>
</protein>
<name>A0A9D2MJK1_9FIRM</name>
<dbReference type="EMBL" id="DWXN01000006">
    <property type="protein sequence ID" value="HJB74688.1"/>
    <property type="molecule type" value="Genomic_DNA"/>
</dbReference>
<organism evidence="1 2">
    <name type="scientific">Candidatus Eubacterium faecale</name>
    <dbReference type="NCBI Taxonomy" id="2838568"/>
    <lineage>
        <taxon>Bacteria</taxon>
        <taxon>Bacillati</taxon>
        <taxon>Bacillota</taxon>
        <taxon>Clostridia</taxon>
        <taxon>Eubacteriales</taxon>
        <taxon>Eubacteriaceae</taxon>
        <taxon>Eubacterium</taxon>
    </lineage>
</organism>
<dbReference type="AlphaFoldDB" id="A0A9D2MJK1"/>
<gene>
    <name evidence="1" type="ORF">IAA37_03325</name>
</gene>
<evidence type="ECO:0000313" key="2">
    <source>
        <dbReference type="Proteomes" id="UP000823877"/>
    </source>
</evidence>
<accession>A0A9D2MJK1</accession>
<dbReference type="Proteomes" id="UP000823877">
    <property type="component" value="Unassembled WGS sequence"/>
</dbReference>
<reference evidence="1" key="1">
    <citation type="journal article" date="2021" name="PeerJ">
        <title>Extensive microbial diversity within the chicken gut microbiome revealed by metagenomics and culture.</title>
        <authorList>
            <person name="Gilroy R."/>
            <person name="Ravi A."/>
            <person name="Getino M."/>
            <person name="Pursley I."/>
            <person name="Horton D.L."/>
            <person name="Alikhan N.F."/>
            <person name="Baker D."/>
            <person name="Gharbi K."/>
            <person name="Hall N."/>
            <person name="Watson M."/>
            <person name="Adriaenssens E.M."/>
            <person name="Foster-Nyarko E."/>
            <person name="Jarju S."/>
            <person name="Secka A."/>
            <person name="Antonio M."/>
            <person name="Oren A."/>
            <person name="Chaudhuri R.R."/>
            <person name="La Ragione R."/>
            <person name="Hildebrand F."/>
            <person name="Pallen M.J."/>
        </authorList>
    </citation>
    <scope>NUCLEOTIDE SEQUENCE</scope>
    <source>
        <strain evidence="1">CHK188-16595</strain>
    </source>
</reference>
<dbReference type="SUPFAM" id="SSF55961">
    <property type="entry name" value="Bet v1-like"/>
    <property type="match status" value="1"/>
</dbReference>
<proteinExistence type="predicted"/>
<evidence type="ECO:0000313" key="1">
    <source>
        <dbReference type="EMBL" id="HJB74688.1"/>
    </source>
</evidence>
<reference evidence="1" key="2">
    <citation type="submission" date="2021-04" db="EMBL/GenBank/DDBJ databases">
        <authorList>
            <person name="Gilroy R."/>
        </authorList>
    </citation>
    <scope>NUCLEOTIDE SEQUENCE</scope>
    <source>
        <strain evidence="1">CHK188-16595</strain>
    </source>
</reference>